<accession>X6MDK1</accession>
<comment type="caution">
    <text evidence="2">The sequence shown here is derived from an EMBL/GenBank/DDBJ whole genome shotgun (WGS) entry which is preliminary data.</text>
</comment>
<dbReference type="EMBL" id="ASPP01022091">
    <property type="protein sequence ID" value="ETO11746.1"/>
    <property type="molecule type" value="Genomic_DNA"/>
</dbReference>
<keyword evidence="3" id="KW-1185">Reference proteome</keyword>
<organism evidence="2 3">
    <name type="scientific">Reticulomyxa filosa</name>
    <dbReference type="NCBI Taxonomy" id="46433"/>
    <lineage>
        <taxon>Eukaryota</taxon>
        <taxon>Sar</taxon>
        <taxon>Rhizaria</taxon>
        <taxon>Retaria</taxon>
        <taxon>Foraminifera</taxon>
        <taxon>Monothalamids</taxon>
        <taxon>Reticulomyxidae</taxon>
        <taxon>Reticulomyxa</taxon>
    </lineage>
</organism>
<feature type="compositionally biased region" description="Acidic residues" evidence="1">
    <location>
        <begin position="1"/>
        <end position="11"/>
    </location>
</feature>
<feature type="compositionally biased region" description="Polar residues" evidence="1">
    <location>
        <begin position="133"/>
        <end position="151"/>
    </location>
</feature>
<feature type="compositionally biased region" description="Polar residues" evidence="1">
    <location>
        <begin position="78"/>
        <end position="90"/>
    </location>
</feature>
<sequence>EEEEEEEEEEEQGQKQKQKQEHKEQKNELSTNGKNNNNEEEEKKKGTQKVQSSSAKVDYPKTLKQKKVEKKRRRSHNSNDNGYNQYVSNDSDSDEINTDSDNDNISTSRKEINVRKESKKTPKGSRMPLLASARSSESKMSNLTRSRSGQDLVSTPLTLALRTQSRPNLLLLRTHVRPEETQRQIDHEEFIKELTKMVEDLHVEFMDSIEKALSEHEKYVRPPHDPKLYHCGFFDCVYCQLRERIEDHLKGVRKSVSGHVENALNRSQQQEPLLLIGSGGRSRASSVDSDK</sequence>
<name>X6MDK1_RETFI</name>
<feature type="compositionally biased region" description="Basic and acidic residues" evidence="1">
    <location>
        <begin position="12"/>
        <end position="27"/>
    </location>
</feature>
<evidence type="ECO:0000313" key="2">
    <source>
        <dbReference type="EMBL" id="ETO11746.1"/>
    </source>
</evidence>
<feature type="region of interest" description="Disordered" evidence="1">
    <location>
        <begin position="1"/>
        <end position="151"/>
    </location>
</feature>
<dbReference type="Proteomes" id="UP000023152">
    <property type="component" value="Unassembled WGS sequence"/>
</dbReference>
<feature type="compositionally biased region" description="Basic and acidic residues" evidence="1">
    <location>
        <begin position="108"/>
        <end position="120"/>
    </location>
</feature>
<dbReference type="AlphaFoldDB" id="X6MDK1"/>
<feature type="region of interest" description="Disordered" evidence="1">
    <location>
        <begin position="271"/>
        <end position="291"/>
    </location>
</feature>
<feature type="compositionally biased region" description="Acidic residues" evidence="1">
    <location>
        <begin position="91"/>
        <end position="102"/>
    </location>
</feature>
<feature type="compositionally biased region" description="Basic residues" evidence="1">
    <location>
        <begin position="63"/>
        <end position="76"/>
    </location>
</feature>
<gene>
    <name evidence="2" type="ORF">RFI_25632</name>
</gene>
<evidence type="ECO:0000256" key="1">
    <source>
        <dbReference type="SAM" id="MobiDB-lite"/>
    </source>
</evidence>
<feature type="non-terminal residue" evidence="2">
    <location>
        <position position="1"/>
    </location>
</feature>
<protein>
    <submittedName>
        <fullName evidence="2">Uncharacterized protein</fullName>
    </submittedName>
</protein>
<reference evidence="2 3" key="1">
    <citation type="journal article" date="2013" name="Curr. Biol.">
        <title>The Genome of the Foraminiferan Reticulomyxa filosa.</title>
        <authorList>
            <person name="Glockner G."/>
            <person name="Hulsmann N."/>
            <person name="Schleicher M."/>
            <person name="Noegel A.A."/>
            <person name="Eichinger L."/>
            <person name="Gallinger C."/>
            <person name="Pawlowski J."/>
            <person name="Sierra R."/>
            <person name="Euteneuer U."/>
            <person name="Pillet L."/>
            <person name="Moustafa A."/>
            <person name="Platzer M."/>
            <person name="Groth M."/>
            <person name="Szafranski K."/>
            <person name="Schliwa M."/>
        </authorList>
    </citation>
    <scope>NUCLEOTIDE SEQUENCE [LARGE SCALE GENOMIC DNA]</scope>
</reference>
<evidence type="ECO:0000313" key="3">
    <source>
        <dbReference type="Proteomes" id="UP000023152"/>
    </source>
</evidence>
<proteinExistence type="predicted"/>